<keyword evidence="1" id="KW-1133">Transmembrane helix</keyword>
<gene>
    <name evidence="2" type="ordered locus">Htur_3255</name>
</gene>
<keyword evidence="1" id="KW-0812">Transmembrane</keyword>
<dbReference type="Proteomes" id="UP000001903">
    <property type="component" value="Chromosome"/>
</dbReference>
<dbReference type="OrthoDB" id="188194at2157"/>
<evidence type="ECO:0000256" key="1">
    <source>
        <dbReference type="SAM" id="Phobius"/>
    </source>
</evidence>
<dbReference type="EMBL" id="CP001860">
    <property type="protein sequence ID" value="ADB62119.1"/>
    <property type="molecule type" value="Genomic_DNA"/>
</dbReference>
<accession>D2RZT0</accession>
<dbReference type="HOGENOM" id="CLU_2613530_0_0_2"/>
<organism evidence="2 3">
    <name type="scientific">Haloterrigena turkmenica (strain ATCC 51198 / DSM 5511 / JCM 9101 / NCIMB 13204 / VKM B-1734 / 4k)</name>
    <name type="common">Halococcus turkmenicus</name>
    <dbReference type="NCBI Taxonomy" id="543526"/>
    <lineage>
        <taxon>Archaea</taxon>
        <taxon>Methanobacteriati</taxon>
        <taxon>Methanobacteriota</taxon>
        <taxon>Stenosarchaea group</taxon>
        <taxon>Halobacteria</taxon>
        <taxon>Halobacteriales</taxon>
        <taxon>Natrialbaceae</taxon>
        <taxon>Haloterrigena</taxon>
    </lineage>
</organism>
<feature type="transmembrane region" description="Helical" evidence="1">
    <location>
        <begin position="37"/>
        <end position="64"/>
    </location>
</feature>
<keyword evidence="1" id="KW-0472">Membrane</keyword>
<evidence type="ECO:0000313" key="3">
    <source>
        <dbReference type="Proteomes" id="UP000001903"/>
    </source>
</evidence>
<reference evidence="2 3" key="1">
    <citation type="journal article" date="2010" name="Stand. Genomic Sci.">
        <title>Complete genome sequence of Haloterrigena turkmenica type strain (4k).</title>
        <authorList>
            <person name="Saunders E."/>
            <person name="Tindall B.J."/>
            <person name="Fahnrich R."/>
            <person name="Lapidus A."/>
            <person name="Copeland A."/>
            <person name="Del Rio T.G."/>
            <person name="Lucas S."/>
            <person name="Chen F."/>
            <person name="Tice H."/>
            <person name="Cheng J.F."/>
            <person name="Han C."/>
            <person name="Detter J.C."/>
            <person name="Bruce D."/>
            <person name="Goodwin L."/>
            <person name="Chain P."/>
            <person name="Pitluck S."/>
            <person name="Pati A."/>
            <person name="Ivanova N."/>
            <person name="Mavromatis K."/>
            <person name="Chen A."/>
            <person name="Palaniappan K."/>
            <person name="Land M."/>
            <person name="Hauser L."/>
            <person name="Chang Y.J."/>
            <person name="Jeffries C.D."/>
            <person name="Brettin T."/>
            <person name="Rohde M."/>
            <person name="Goker M."/>
            <person name="Bristow J."/>
            <person name="Eisen J.A."/>
            <person name="Markowitz V."/>
            <person name="Hugenholtz P."/>
            <person name="Klenk H.P."/>
            <person name="Kyrpides N.C."/>
        </authorList>
    </citation>
    <scope>NUCLEOTIDE SEQUENCE [LARGE SCALE GENOMIC DNA]</scope>
    <source>
        <strain evidence="3">ATCC 51198 / DSM 5511 / JCM 9101 / NCIMB 13204 / VKM B-1734 / 4k</strain>
    </source>
</reference>
<dbReference type="STRING" id="543526.Htur_3255"/>
<evidence type="ECO:0000313" key="2">
    <source>
        <dbReference type="EMBL" id="ADB62119.1"/>
    </source>
</evidence>
<sequence length="78" mass="7470">MGLSALDSVSMPWIGKFLAAVVVGLGIGTLVPPEPVAVPAVGTVSGLLVGSVAIGVGGGLYLWIRRSTGGCGCGGSCG</sequence>
<proteinExistence type="predicted"/>
<dbReference type="KEGG" id="htu:Htur_3255"/>
<keyword evidence="3" id="KW-1185">Reference proteome</keyword>
<protein>
    <submittedName>
        <fullName evidence="2">Uncharacterized protein</fullName>
    </submittedName>
</protein>
<name>D2RZT0_HALTV</name>
<dbReference type="AlphaFoldDB" id="D2RZT0"/>
<feature type="transmembrane region" description="Helical" evidence="1">
    <location>
        <begin position="12"/>
        <end position="31"/>
    </location>
</feature>